<dbReference type="CDD" id="cd03221">
    <property type="entry name" value="ABCF_EF-3"/>
    <property type="match status" value="2"/>
</dbReference>
<proteinExistence type="inferred from homology"/>
<dbReference type="Pfam" id="PF16326">
    <property type="entry name" value="ABC_tran_CTD"/>
    <property type="match status" value="1"/>
</dbReference>
<keyword evidence="9 12" id="KW-0234">DNA repair</keyword>
<comment type="catalytic activity">
    <reaction evidence="10 12">
        <text>ATP + H2O = ADP + phosphate + H(+)</text>
        <dbReference type="Rhea" id="RHEA:13065"/>
        <dbReference type="ChEBI" id="CHEBI:15377"/>
        <dbReference type="ChEBI" id="CHEBI:15378"/>
        <dbReference type="ChEBI" id="CHEBI:30616"/>
        <dbReference type="ChEBI" id="CHEBI:43474"/>
        <dbReference type="ChEBI" id="CHEBI:456216"/>
    </reaction>
</comment>
<dbReference type="eggNOG" id="COG0488">
    <property type="taxonomic scope" value="Bacteria"/>
</dbReference>
<keyword evidence="2 12" id="KW-0963">Cytoplasm</keyword>
<dbReference type="InterPro" id="IPR051309">
    <property type="entry name" value="ABCF_ATPase"/>
</dbReference>
<feature type="compositionally biased region" description="Basic and acidic residues" evidence="13">
    <location>
        <begin position="537"/>
        <end position="556"/>
    </location>
</feature>
<dbReference type="GeneID" id="77134481"/>
<keyword evidence="1" id="KW-0472">Membrane</keyword>
<dbReference type="GO" id="GO:0016887">
    <property type="term" value="F:ATP hydrolysis activity"/>
    <property type="evidence" value="ECO:0007669"/>
    <property type="project" value="UniProtKB-UniRule"/>
</dbReference>
<evidence type="ECO:0000256" key="4">
    <source>
        <dbReference type="ARBA" id="ARBA00022741"/>
    </source>
</evidence>
<dbReference type="SMART" id="SM00382">
    <property type="entry name" value="AAA"/>
    <property type="match status" value="2"/>
</dbReference>
<dbReference type="InterPro" id="IPR043686">
    <property type="entry name" value="Uup"/>
</dbReference>
<keyword evidence="3 12" id="KW-0677">Repeat</keyword>
<dbReference type="InterPro" id="IPR027417">
    <property type="entry name" value="P-loop_NTPase"/>
</dbReference>
<feature type="domain" description="ABC transporter" evidence="14">
    <location>
        <begin position="320"/>
        <end position="537"/>
    </location>
</feature>
<dbReference type="PANTHER" id="PTHR42855">
    <property type="entry name" value="ABC TRANSPORTER ATP-BINDING SUBUNIT"/>
    <property type="match status" value="1"/>
</dbReference>
<dbReference type="HOGENOM" id="CLU_000604_36_0_4"/>
<dbReference type="Gene3D" id="3.40.50.300">
    <property type="entry name" value="P-loop containing nucleotide triphosphate hydrolases"/>
    <property type="match status" value="2"/>
</dbReference>
<evidence type="ECO:0000256" key="9">
    <source>
        <dbReference type="ARBA" id="ARBA00023204"/>
    </source>
</evidence>
<dbReference type="SUPFAM" id="SSF52540">
    <property type="entry name" value="P-loop containing nucleoside triphosphate hydrolases"/>
    <property type="match status" value="2"/>
</dbReference>
<keyword evidence="6 12" id="KW-0378">Hydrolase</keyword>
<dbReference type="Proteomes" id="UP000005089">
    <property type="component" value="Unassembled WGS sequence"/>
</dbReference>
<feature type="domain" description="ABC transporter" evidence="14">
    <location>
        <begin position="4"/>
        <end position="253"/>
    </location>
</feature>
<evidence type="ECO:0000256" key="6">
    <source>
        <dbReference type="ARBA" id="ARBA00022801"/>
    </source>
</evidence>
<dbReference type="InterPro" id="IPR017871">
    <property type="entry name" value="ABC_transporter-like_CS"/>
</dbReference>
<dbReference type="PROSITE" id="PS00211">
    <property type="entry name" value="ABC_TRANSPORTER_1"/>
    <property type="match status" value="1"/>
</dbReference>
<keyword evidence="7 12" id="KW-0067">ATP-binding</keyword>
<dbReference type="HAMAP" id="MF_00848">
    <property type="entry name" value="Uup"/>
    <property type="match status" value="1"/>
</dbReference>
<evidence type="ECO:0000313" key="16">
    <source>
        <dbReference type="Proteomes" id="UP000005089"/>
    </source>
</evidence>
<feature type="binding site" evidence="12">
    <location>
        <begin position="36"/>
        <end position="43"/>
    </location>
    <ligand>
        <name>ATP</name>
        <dbReference type="ChEBI" id="CHEBI:30616"/>
        <label>1</label>
    </ligand>
</feature>
<dbReference type="EC" id="3.6.1.-" evidence="12"/>
<evidence type="ECO:0000256" key="1">
    <source>
        <dbReference type="ARBA" id="ARBA00022475"/>
    </source>
</evidence>
<dbReference type="FunFam" id="3.40.50.300:FF:000309">
    <property type="entry name" value="ABC transporter ATP-binding protein"/>
    <property type="match status" value="1"/>
</dbReference>
<reference evidence="15 16" key="1">
    <citation type="submission" date="2009-02" db="EMBL/GenBank/DDBJ databases">
        <title>The Genome Sequence of Oxalobacter formigenes OXCC13.</title>
        <authorList>
            <consortium name="The Broad Institute Genome Sequencing Platform"/>
            <person name="Ward D."/>
            <person name="Young S.K."/>
            <person name="Kodira C.D."/>
            <person name="Zeng Q."/>
            <person name="Koehrsen M."/>
            <person name="Alvarado L."/>
            <person name="Berlin A."/>
            <person name="Borenstein D."/>
            <person name="Chen Z."/>
            <person name="Engels R."/>
            <person name="Freedman E."/>
            <person name="Gellesch M."/>
            <person name="Goldberg J."/>
            <person name="Griggs A."/>
            <person name="Gujja S."/>
            <person name="Heiman D."/>
            <person name="Hepburn T."/>
            <person name="Howarth C."/>
            <person name="Jen D."/>
            <person name="Larson L."/>
            <person name="Lewis B."/>
            <person name="Mehta T."/>
            <person name="Park D."/>
            <person name="Pearson M."/>
            <person name="Roberts A."/>
            <person name="Saif S."/>
            <person name="Shea T."/>
            <person name="Shenoy N."/>
            <person name="Sisk P."/>
            <person name="Stolte C."/>
            <person name="Sykes S."/>
            <person name="Walk T."/>
            <person name="White J."/>
            <person name="Yandava C."/>
            <person name="Allison M.J."/>
            <person name="Lander E."/>
            <person name="Nusbaum C."/>
            <person name="Galagan J."/>
            <person name="Birren B."/>
        </authorList>
    </citation>
    <scope>NUCLEOTIDE SEQUENCE [LARGE SCALE GENOMIC DNA]</scope>
    <source>
        <strain evidence="15 16">OXCC13</strain>
    </source>
</reference>
<evidence type="ECO:0000256" key="10">
    <source>
        <dbReference type="ARBA" id="ARBA00049360"/>
    </source>
</evidence>
<dbReference type="AlphaFoldDB" id="C3XBC1"/>
<feature type="binding site" evidence="12">
    <location>
        <begin position="352"/>
        <end position="359"/>
    </location>
    <ligand>
        <name>ATP</name>
        <dbReference type="ChEBI" id="CHEBI:30616"/>
        <label>2</label>
    </ligand>
</feature>
<dbReference type="GO" id="GO:0043022">
    <property type="term" value="F:ribosome binding"/>
    <property type="evidence" value="ECO:0007669"/>
    <property type="project" value="UniProtKB-UniRule"/>
</dbReference>
<keyword evidence="1" id="KW-1003">Cell membrane</keyword>
<dbReference type="RefSeq" id="WP_005881711.1">
    <property type="nucleotide sequence ID" value="NZ_CP019430.1"/>
</dbReference>
<dbReference type="InterPro" id="IPR003593">
    <property type="entry name" value="AAA+_ATPase"/>
</dbReference>
<dbReference type="OrthoDB" id="9762051at2"/>
<dbReference type="InterPro" id="IPR037118">
    <property type="entry name" value="Val-tRNA_synth_C_sf"/>
</dbReference>
<evidence type="ECO:0000256" key="2">
    <source>
        <dbReference type="ARBA" id="ARBA00022490"/>
    </source>
</evidence>
<dbReference type="InterPro" id="IPR032524">
    <property type="entry name" value="ABC_tran_C"/>
</dbReference>
<protein>
    <recommendedName>
        <fullName evidence="12">ATP-binding protein Uup</fullName>
        <ecNumber evidence="12">3.6.1.-</ecNumber>
    </recommendedName>
</protein>
<organism evidence="15 16">
    <name type="scientific">Oxalobacter formigenes OXCC13</name>
    <dbReference type="NCBI Taxonomy" id="556269"/>
    <lineage>
        <taxon>Bacteria</taxon>
        <taxon>Pseudomonadati</taxon>
        <taxon>Pseudomonadota</taxon>
        <taxon>Betaproteobacteria</taxon>
        <taxon>Burkholderiales</taxon>
        <taxon>Oxalobacteraceae</taxon>
        <taxon>Oxalobacter</taxon>
    </lineage>
</organism>
<comment type="subcellular location">
    <subcellularLocation>
        <location evidence="12">Cytoplasm</location>
    </subcellularLocation>
    <text evidence="12">Associates with ribosomes.</text>
</comment>
<gene>
    <name evidence="12" type="primary">uup</name>
    <name evidence="15" type="ORF">OFBG_01525</name>
</gene>
<evidence type="ECO:0000256" key="5">
    <source>
        <dbReference type="ARBA" id="ARBA00022763"/>
    </source>
</evidence>
<dbReference type="InterPro" id="IPR003439">
    <property type="entry name" value="ABC_transporter-like_ATP-bd"/>
</dbReference>
<accession>C3XBC1</accession>
<evidence type="ECO:0000259" key="14">
    <source>
        <dbReference type="PROSITE" id="PS50893"/>
    </source>
</evidence>
<dbReference type="Gene3D" id="1.10.287.380">
    <property type="entry name" value="Valyl-tRNA synthetase, C-terminal domain"/>
    <property type="match status" value="1"/>
</dbReference>
<dbReference type="GO" id="GO:0006281">
    <property type="term" value="P:DNA repair"/>
    <property type="evidence" value="ECO:0007669"/>
    <property type="project" value="UniProtKB-KW"/>
</dbReference>
<dbReference type="STRING" id="847.BRW83_0571"/>
<evidence type="ECO:0000313" key="15">
    <source>
        <dbReference type="EMBL" id="EEO30497.1"/>
    </source>
</evidence>
<evidence type="ECO:0000256" key="11">
    <source>
        <dbReference type="ARBA" id="ARBA00061478"/>
    </source>
</evidence>
<evidence type="ECO:0000256" key="12">
    <source>
        <dbReference type="HAMAP-Rule" id="MF_00848"/>
    </source>
</evidence>
<dbReference type="EMBL" id="GG658170">
    <property type="protein sequence ID" value="EEO30497.1"/>
    <property type="molecule type" value="Genomic_DNA"/>
</dbReference>
<name>C3XBC1_OXAFO</name>
<keyword evidence="16" id="KW-1185">Reference proteome</keyword>
<dbReference type="FunFam" id="3.40.50.300:FF:000011">
    <property type="entry name" value="Putative ABC transporter ATP-binding component"/>
    <property type="match status" value="1"/>
</dbReference>
<dbReference type="GO" id="GO:0005737">
    <property type="term" value="C:cytoplasm"/>
    <property type="evidence" value="ECO:0007669"/>
    <property type="project" value="UniProtKB-SubCell"/>
</dbReference>
<dbReference type="Pfam" id="PF00005">
    <property type="entry name" value="ABC_tran"/>
    <property type="match status" value="2"/>
</dbReference>
<comment type="function">
    <text evidence="12">Probably plays a role in ribosome assembly or function. May be involved in resolution of branched DNA intermediates that result from template switching in postreplication gaps. Binds DNA and has ATPase activity.</text>
</comment>
<dbReference type="PANTHER" id="PTHR42855:SF1">
    <property type="entry name" value="ABC TRANSPORTER DOMAIN-CONTAINING PROTEIN"/>
    <property type="match status" value="1"/>
</dbReference>
<dbReference type="Pfam" id="PF12848">
    <property type="entry name" value="ABC_tran_Xtn"/>
    <property type="match status" value="1"/>
</dbReference>
<dbReference type="GO" id="GO:0003677">
    <property type="term" value="F:DNA binding"/>
    <property type="evidence" value="ECO:0007669"/>
    <property type="project" value="UniProtKB-UniRule"/>
</dbReference>
<feature type="region of interest" description="Disordered" evidence="13">
    <location>
        <begin position="532"/>
        <end position="564"/>
    </location>
</feature>
<sequence>MALITLSDAQLAFGHFPMLDHAEFSLEEGEKVGLIGRNGTGKSSLLQILAAKAHLDDGILQVQNGLQIAYVEQEPYFPPEQTVYEAVASGLSDVQKLLADYETLTATLGQNDDSRTLERLHELQTRLDAADAWNLNNRVETILNRLSLNRTDKVGTLSGGLHKRVALAQGLVSSPDVLILDEPTNHLDFESILWLEELLKEFRGSLIFITHDRRFLDHIATRIVELDRGKLLSFPGNFSSYKTTKAEQLAVEEVENAKFDKFLAQEEVWIRKGVEARRTRNEGRVRRLEALRLTRSGRREHQGQVKMDVSLGERSGKLVTELTDVSKSFGDKTIVKAFSETILRGDKIGIIGPNGIGKTTLLKMILGELAPDSGNIRLGTKLQVAYFDQMRAQLDDEASLIDTISPGSEWVQIGEQKKHVMSYLSDFLFTPERARSPVKSLSGGERNRLLLARLFARPANVLVLDEPTNDLDIDTLELLEELLEEYSGTVFLVSHDRAFLDNVVTQVIAAEGNGIWREYIGGYSDWEKQRPAPLVDESVKKTTEKEPPAPEAKKEMSGTARRKKLSYKDQRELDELPGKISALENEQDQISTRLNDPELYKKDASEGKRLNQRFVEIEEELMNCMVRWEELEAKTKD</sequence>
<evidence type="ECO:0000256" key="13">
    <source>
        <dbReference type="SAM" id="MobiDB-lite"/>
    </source>
</evidence>
<comment type="similarity">
    <text evidence="11 12">Belongs to the ABC transporter superfamily. ABCF family. Uup subfamily.</text>
</comment>
<evidence type="ECO:0000256" key="3">
    <source>
        <dbReference type="ARBA" id="ARBA00022737"/>
    </source>
</evidence>
<dbReference type="GO" id="GO:0005524">
    <property type="term" value="F:ATP binding"/>
    <property type="evidence" value="ECO:0007669"/>
    <property type="project" value="UniProtKB-UniRule"/>
</dbReference>
<dbReference type="InterPro" id="IPR032781">
    <property type="entry name" value="ABC_tran_Xtn"/>
</dbReference>
<dbReference type="PROSITE" id="PS50893">
    <property type="entry name" value="ABC_TRANSPORTER_2"/>
    <property type="match status" value="2"/>
</dbReference>
<evidence type="ECO:0000256" key="8">
    <source>
        <dbReference type="ARBA" id="ARBA00023125"/>
    </source>
</evidence>
<keyword evidence="5 12" id="KW-0227">DNA damage</keyword>
<keyword evidence="8 12" id="KW-0238">DNA-binding</keyword>
<keyword evidence="4 12" id="KW-0547">Nucleotide-binding</keyword>
<evidence type="ECO:0000256" key="7">
    <source>
        <dbReference type="ARBA" id="ARBA00022840"/>
    </source>
</evidence>